<proteinExistence type="predicted"/>
<comment type="caution">
    <text evidence="1">The sequence shown here is derived from an EMBL/GenBank/DDBJ whole genome shotgun (WGS) entry which is preliminary data.</text>
</comment>
<dbReference type="AlphaFoldDB" id="F2AQ46"/>
<protein>
    <submittedName>
        <fullName evidence="1">Uncharacterized protein</fullName>
    </submittedName>
</protein>
<reference evidence="1 2" key="1">
    <citation type="journal article" date="2013" name="Mar. Genomics">
        <title>Expression of sulfatases in Rhodopirellula baltica and the diversity of sulfatases in the genus Rhodopirellula.</title>
        <authorList>
            <person name="Wegner C.E."/>
            <person name="Richter-Heitmann T."/>
            <person name="Klindworth A."/>
            <person name="Klockow C."/>
            <person name="Richter M."/>
            <person name="Achstetter T."/>
            <person name="Glockner F.O."/>
            <person name="Harder J."/>
        </authorList>
    </citation>
    <scope>NUCLEOTIDE SEQUENCE [LARGE SCALE GENOMIC DNA]</scope>
    <source>
        <strain evidence="1 2">WH47</strain>
    </source>
</reference>
<gene>
    <name evidence="1" type="ORF">RBWH47_00699</name>
</gene>
<accession>F2AQ46</accession>
<evidence type="ECO:0000313" key="2">
    <source>
        <dbReference type="Proteomes" id="UP000006222"/>
    </source>
</evidence>
<dbReference type="PATRIC" id="fig|991778.3.peg.1922"/>
<evidence type="ECO:0000313" key="1">
    <source>
        <dbReference type="EMBL" id="EGF28213.1"/>
    </source>
</evidence>
<sequence>MTQLPYDFQPLLEGFAETRDSVHSQSERRFDPNDFVRHGFSLTAPGSAWASDHQQVIDARCAGELSEESLADHGTAAPAWRAFTCLALGCLLGLYQSQQIDDQQFFVADAQLAGFMFLHIPLFETF</sequence>
<dbReference type="Proteomes" id="UP000006222">
    <property type="component" value="Unassembled WGS sequence"/>
</dbReference>
<dbReference type="RefSeq" id="WP_007325757.1">
    <property type="nucleotide sequence ID" value="NZ_AFAR01000104.1"/>
</dbReference>
<organism evidence="1 2">
    <name type="scientific">Rhodopirellula baltica WH47</name>
    <dbReference type="NCBI Taxonomy" id="991778"/>
    <lineage>
        <taxon>Bacteria</taxon>
        <taxon>Pseudomonadati</taxon>
        <taxon>Planctomycetota</taxon>
        <taxon>Planctomycetia</taxon>
        <taxon>Pirellulales</taxon>
        <taxon>Pirellulaceae</taxon>
        <taxon>Rhodopirellula</taxon>
    </lineage>
</organism>
<name>F2AQ46_RHOBT</name>
<dbReference type="EMBL" id="AFAR01000104">
    <property type="protein sequence ID" value="EGF28213.1"/>
    <property type="molecule type" value="Genomic_DNA"/>
</dbReference>